<dbReference type="SUPFAM" id="SSF52047">
    <property type="entry name" value="RNI-like"/>
    <property type="match status" value="1"/>
</dbReference>
<sequence length="271" mass="30899">MSKTTIENLPTDILIQIVRYLDQKSQLELGLVSKCISYISIKQLWHTPRCTTITALEKWVHTLNKTHNAYPYRTWLIGLDLAFDNIQHVPDSILIPRQILLRSVKLHNVQATSSTFIELFCDEIEEIEFSNCSADIIIGFTTQMSDKKKKYLKLYKFSILDCYLTDALVNQIVSFTPKLRYFGSQGSGYMSDSAILAITENCPLIETLIVTLPKYIIQSNTITSVSLEALSKCLHLKKFICTGQVRIATEERGSWLLEKCTSLEHCDLSFS</sequence>
<proteinExistence type="predicted"/>
<dbReference type="InterPro" id="IPR032675">
    <property type="entry name" value="LRR_dom_sf"/>
</dbReference>
<evidence type="ECO:0000313" key="2">
    <source>
        <dbReference type="EMBL" id="KAG2199279.1"/>
    </source>
</evidence>
<dbReference type="OrthoDB" id="550575at2759"/>
<reference evidence="2" key="1">
    <citation type="submission" date="2020-12" db="EMBL/GenBank/DDBJ databases">
        <title>Metabolic potential, ecology and presence of endohyphal bacteria is reflected in genomic diversity of Mucoromycotina.</title>
        <authorList>
            <person name="Muszewska A."/>
            <person name="Okrasinska A."/>
            <person name="Steczkiewicz K."/>
            <person name="Drgas O."/>
            <person name="Orlowska M."/>
            <person name="Perlinska-Lenart U."/>
            <person name="Aleksandrzak-Piekarczyk T."/>
            <person name="Szatraj K."/>
            <person name="Zielenkiewicz U."/>
            <person name="Pilsyk S."/>
            <person name="Malc E."/>
            <person name="Mieczkowski P."/>
            <person name="Kruszewska J.S."/>
            <person name="Biernat P."/>
            <person name="Pawlowska J."/>
        </authorList>
    </citation>
    <scope>NUCLEOTIDE SEQUENCE</scope>
    <source>
        <strain evidence="2">CBS 226.32</strain>
    </source>
</reference>
<dbReference type="Pfam" id="PF12937">
    <property type="entry name" value="F-box-like"/>
    <property type="match status" value="1"/>
</dbReference>
<gene>
    <name evidence="2" type="ORF">INT46_006679</name>
</gene>
<dbReference type="EMBL" id="JAEPRC010000357">
    <property type="protein sequence ID" value="KAG2199279.1"/>
    <property type="molecule type" value="Genomic_DNA"/>
</dbReference>
<dbReference type="SUPFAM" id="SSF81383">
    <property type="entry name" value="F-box domain"/>
    <property type="match status" value="1"/>
</dbReference>
<dbReference type="PROSITE" id="PS50181">
    <property type="entry name" value="FBOX"/>
    <property type="match status" value="1"/>
</dbReference>
<organism evidence="2 3">
    <name type="scientific">Mucor plumbeus</name>
    <dbReference type="NCBI Taxonomy" id="97098"/>
    <lineage>
        <taxon>Eukaryota</taxon>
        <taxon>Fungi</taxon>
        <taxon>Fungi incertae sedis</taxon>
        <taxon>Mucoromycota</taxon>
        <taxon>Mucoromycotina</taxon>
        <taxon>Mucoromycetes</taxon>
        <taxon>Mucorales</taxon>
        <taxon>Mucorineae</taxon>
        <taxon>Mucoraceae</taxon>
        <taxon>Mucor</taxon>
    </lineage>
</organism>
<accession>A0A8H7QV57</accession>
<name>A0A8H7QV57_9FUNG</name>
<comment type="caution">
    <text evidence="2">The sequence shown here is derived from an EMBL/GenBank/DDBJ whole genome shotgun (WGS) entry which is preliminary data.</text>
</comment>
<dbReference type="InterPro" id="IPR036047">
    <property type="entry name" value="F-box-like_dom_sf"/>
</dbReference>
<feature type="domain" description="F-box" evidence="1">
    <location>
        <begin position="3"/>
        <end position="48"/>
    </location>
</feature>
<protein>
    <recommendedName>
        <fullName evidence="1">F-box domain-containing protein</fullName>
    </recommendedName>
</protein>
<evidence type="ECO:0000313" key="3">
    <source>
        <dbReference type="Proteomes" id="UP000650833"/>
    </source>
</evidence>
<dbReference type="AlphaFoldDB" id="A0A8H7QV57"/>
<dbReference type="InterPro" id="IPR001810">
    <property type="entry name" value="F-box_dom"/>
</dbReference>
<dbReference type="Proteomes" id="UP000650833">
    <property type="component" value="Unassembled WGS sequence"/>
</dbReference>
<keyword evidence="3" id="KW-1185">Reference proteome</keyword>
<evidence type="ECO:0000259" key="1">
    <source>
        <dbReference type="PROSITE" id="PS50181"/>
    </source>
</evidence>
<dbReference type="Gene3D" id="3.80.10.10">
    <property type="entry name" value="Ribonuclease Inhibitor"/>
    <property type="match status" value="1"/>
</dbReference>